<dbReference type="KEGG" id="rpla:A4Z71_01685"/>
<gene>
    <name evidence="2" type="ORF">A4Z71_01685</name>
</gene>
<keyword evidence="1" id="KW-1133">Transmembrane helix</keyword>
<dbReference type="Proteomes" id="UP000243784">
    <property type="component" value="Chromosome"/>
</dbReference>
<dbReference type="STRING" id="535712.A4Z71_01685"/>
<organism evidence="2 3">
    <name type="scientific">Candidatus Rhodoluna planktonica</name>
    <dbReference type="NCBI Taxonomy" id="535712"/>
    <lineage>
        <taxon>Bacteria</taxon>
        <taxon>Bacillati</taxon>
        <taxon>Actinomycetota</taxon>
        <taxon>Actinomycetes</taxon>
        <taxon>Micrococcales</taxon>
        <taxon>Microbacteriaceae</taxon>
        <taxon>Luna cluster</taxon>
        <taxon>Luna-1 subcluster</taxon>
        <taxon>Rhodoluna</taxon>
    </lineage>
</organism>
<dbReference type="AlphaFoldDB" id="A0A1D9DY59"/>
<accession>A0A1D9DY59</accession>
<reference evidence="2 3" key="1">
    <citation type="journal article" date="2016" name="Biochim. Biophys. Acta">
        <title>Photochemical characterization of actinorhodopsin and its functional existence in the natural host.</title>
        <authorList>
            <person name="Nakamura S."/>
            <person name="Kikukawa T."/>
            <person name="Tamogami J."/>
            <person name="Kamiya M."/>
            <person name="Aizawa T."/>
            <person name="Hahn M.W."/>
            <person name="Ihara K."/>
            <person name="Kamo N."/>
            <person name="Demura M."/>
        </authorList>
    </citation>
    <scope>NUCLEOTIDE SEQUENCE [LARGE SCALE GENOMIC DNA]</scope>
    <source>
        <strain evidence="2 3">MWH-Dar1</strain>
    </source>
</reference>
<name>A0A1D9DY59_9MICO</name>
<evidence type="ECO:0008006" key="4">
    <source>
        <dbReference type="Google" id="ProtNLM"/>
    </source>
</evidence>
<sequence>MPSNDKENKKKTGIERVEQFLAIAAISVIGLSLVSMFISLISSLLGAKENLAILAQIPLLGLPLGFILVLVLLATSLTRRSRENGN</sequence>
<dbReference type="RefSeq" id="WP_070954253.1">
    <property type="nucleotide sequence ID" value="NZ_CP015208.1"/>
</dbReference>
<protein>
    <recommendedName>
        <fullName evidence="4">Multidrug ABC transporter ATPase</fullName>
    </recommendedName>
</protein>
<dbReference type="EMBL" id="CP015208">
    <property type="protein sequence ID" value="AOY55741.1"/>
    <property type="molecule type" value="Genomic_DNA"/>
</dbReference>
<feature type="transmembrane region" description="Helical" evidence="1">
    <location>
        <begin position="51"/>
        <end position="74"/>
    </location>
</feature>
<feature type="transmembrane region" description="Helical" evidence="1">
    <location>
        <begin position="20"/>
        <end position="45"/>
    </location>
</feature>
<keyword evidence="1" id="KW-0812">Transmembrane</keyword>
<evidence type="ECO:0000313" key="3">
    <source>
        <dbReference type="Proteomes" id="UP000243784"/>
    </source>
</evidence>
<proteinExistence type="predicted"/>
<evidence type="ECO:0000313" key="2">
    <source>
        <dbReference type="EMBL" id="AOY55741.1"/>
    </source>
</evidence>
<keyword evidence="3" id="KW-1185">Reference proteome</keyword>
<evidence type="ECO:0000256" key="1">
    <source>
        <dbReference type="SAM" id="Phobius"/>
    </source>
</evidence>
<keyword evidence="1" id="KW-0472">Membrane</keyword>